<keyword evidence="2" id="KW-0732">Signal</keyword>
<dbReference type="InterPro" id="IPR000400">
    <property type="entry name" value="Glyco_hydro_46"/>
</dbReference>
<evidence type="ECO:0000313" key="3">
    <source>
        <dbReference type="EMBL" id="GLL13570.1"/>
    </source>
</evidence>
<dbReference type="GO" id="GO:0005576">
    <property type="term" value="C:extracellular region"/>
    <property type="evidence" value="ECO:0007669"/>
    <property type="project" value="InterPro"/>
</dbReference>
<accession>A0A9W6NXK6</accession>
<feature type="signal peptide" evidence="2">
    <location>
        <begin position="1"/>
        <end position="29"/>
    </location>
</feature>
<comment type="caution">
    <text evidence="3">The sequence shown here is derived from an EMBL/GenBank/DDBJ whole genome shotgun (WGS) entry which is preliminary data.</text>
</comment>
<keyword evidence="4" id="KW-1185">Reference proteome</keyword>
<feature type="chain" id="PRO_5040836409" description="Chitosanase" evidence="2">
    <location>
        <begin position="30"/>
        <end position="276"/>
    </location>
</feature>
<dbReference type="EMBL" id="BSFQ01000023">
    <property type="protein sequence ID" value="GLL13570.1"/>
    <property type="molecule type" value="Genomic_DNA"/>
</dbReference>
<dbReference type="GO" id="GO:0005975">
    <property type="term" value="P:carbohydrate metabolic process"/>
    <property type="evidence" value="ECO:0007669"/>
    <property type="project" value="InterPro"/>
</dbReference>
<dbReference type="AlphaFoldDB" id="A0A9W6NXK6"/>
<gene>
    <name evidence="3" type="ORF">GCM10017577_47140</name>
</gene>
<dbReference type="Gene3D" id="3.30.386.10">
    <property type="entry name" value="Chitosanase, subunit A, domain 2"/>
    <property type="match status" value="1"/>
</dbReference>
<dbReference type="SUPFAM" id="SSF53955">
    <property type="entry name" value="Lysozyme-like"/>
    <property type="match status" value="1"/>
</dbReference>
<organism evidence="3 4">
    <name type="scientific">Pseudonocardia halophobica</name>
    <dbReference type="NCBI Taxonomy" id="29401"/>
    <lineage>
        <taxon>Bacteria</taxon>
        <taxon>Bacillati</taxon>
        <taxon>Actinomycetota</taxon>
        <taxon>Actinomycetes</taxon>
        <taxon>Pseudonocardiales</taxon>
        <taxon>Pseudonocardiaceae</taxon>
        <taxon>Pseudonocardia</taxon>
    </lineage>
</organism>
<sequence>MTGRSRAVKLAVSASVLAVLAVVVLTARANSTNQDGGGAGTSSSVSERQILDKIVSVFENGVTDLQYDYIEDLGDGRGYTAGRAGFCSACGDMCDIVRRYTDRVPSNALARYLPTLSALAREGSDNLTLLDGLPSAWQSAAIDPVFRQVQDSVVDDTYYQPAMGLAARQGLSTAVSRLIMYDTAVQHGVTGADSLTAITEQVTAQLGGSPGTGIDETVARRVPRAAPFRPRAAQHARDPGGVVCLGGSRGRPRQPARPGQYGTPDPASDQSMGLDG</sequence>
<dbReference type="GO" id="GO:0016977">
    <property type="term" value="F:chitosanase activity"/>
    <property type="evidence" value="ECO:0007669"/>
    <property type="project" value="InterPro"/>
</dbReference>
<evidence type="ECO:0000313" key="4">
    <source>
        <dbReference type="Proteomes" id="UP001143463"/>
    </source>
</evidence>
<dbReference type="CDD" id="cd00978">
    <property type="entry name" value="chitosanase_GH46"/>
    <property type="match status" value="1"/>
</dbReference>
<dbReference type="InterPro" id="IPR023346">
    <property type="entry name" value="Lysozyme-like_dom_sf"/>
</dbReference>
<reference evidence="3" key="2">
    <citation type="submission" date="2023-01" db="EMBL/GenBank/DDBJ databases">
        <authorList>
            <person name="Sun Q."/>
            <person name="Evtushenko L."/>
        </authorList>
    </citation>
    <scope>NUCLEOTIDE SEQUENCE</scope>
    <source>
        <strain evidence="3">VKM Ac-1069</strain>
    </source>
</reference>
<dbReference type="Proteomes" id="UP001143463">
    <property type="component" value="Unassembled WGS sequence"/>
</dbReference>
<evidence type="ECO:0008006" key="5">
    <source>
        <dbReference type="Google" id="ProtNLM"/>
    </source>
</evidence>
<feature type="region of interest" description="Disordered" evidence="1">
    <location>
        <begin position="227"/>
        <end position="276"/>
    </location>
</feature>
<name>A0A9W6NXK6_9PSEU</name>
<reference evidence="3" key="1">
    <citation type="journal article" date="2014" name="Int. J. Syst. Evol. Microbiol.">
        <title>Complete genome sequence of Corynebacterium casei LMG S-19264T (=DSM 44701T), isolated from a smear-ripened cheese.</title>
        <authorList>
            <consortium name="US DOE Joint Genome Institute (JGI-PGF)"/>
            <person name="Walter F."/>
            <person name="Albersmeier A."/>
            <person name="Kalinowski J."/>
            <person name="Ruckert C."/>
        </authorList>
    </citation>
    <scope>NUCLEOTIDE SEQUENCE</scope>
    <source>
        <strain evidence="3">VKM Ac-1069</strain>
    </source>
</reference>
<dbReference type="Pfam" id="PF01374">
    <property type="entry name" value="Glyco_hydro_46"/>
    <property type="match status" value="1"/>
</dbReference>
<protein>
    <recommendedName>
        <fullName evidence="5">Chitosanase</fullName>
    </recommendedName>
</protein>
<proteinExistence type="predicted"/>
<evidence type="ECO:0000256" key="1">
    <source>
        <dbReference type="SAM" id="MobiDB-lite"/>
    </source>
</evidence>
<dbReference type="InterPro" id="IPR023099">
    <property type="entry name" value="Glyco_hydro_46_N"/>
</dbReference>
<evidence type="ECO:0000256" key="2">
    <source>
        <dbReference type="SAM" id="SignalP"/>
    </source>
</evidence>